<feature type="region of interest" description="Disordered" evidence="1">
    <location>
        <begin position="156"/>
        <end position="283"/>
    </location>
</feature>
<feature type="compositionally biased region" description="Basic and acidic residues" evidence="1">
    <location>
        <begin position="244"/>
        <end position="253"/>
    </location>
</feature>
<comment type="caution">
    <text evidence="2">The sequence shown here is derived from an EMBL/GenBank/DDBJ whole genome shotgun (WGS) entry which is preliminary data.</text>
</comment>
<evidence type="ECO:0000313" key="3">
    <source>
        <dbReference type="Proteomes" id="UP001144313"/>
    </source>
</evidence>
<accession>A0A9W6G6Q1</accession>
<sequence length="283" mass="28955">MKVPGVQRVRDRFARPPREEAEIRVPVRFRVARAVGTAASAIPESRAVKMGTAVATVVAAHPNIVRAGLTAASAVPVLRPYVKVAVAATSVIAVARRLAEARSAATDVVATLRSRPGSPGMAYAGNEFGLGSAAEPIVLESEKAALPASPAASAEPVVPAAQPADPAAAAPPVVPAPSAEPTAVPGQSANPSADTGRFANPASYLSRSAGPVPDAARYANPAAFRAQSASPAIPAQASDSTAAEPDRPEEADRPTLLQRMHRRMPRASRGTDAATTTERGREP</sequence>
<organism evidence="2 3">
    <name type="scientific">Glycomyces algeriensis</name>
    <dbReference type="NCBI Taxonomy" id="256037"/>
    <lineage>
        <taxon>Bacteria</taxon>
        <taxon>Bacillati</taxon>
        <taxon>Actinomycetota</taxon>
        <taxon>Actinomycetes</taxon>
        <taxon>Glycomycetales</taxon>
        <taxon>Glycomycetaceae</taxon>
        <taxon>Glycomyces</taxon>
    </lineage>
</organism>
<dbReference type="RefSeq" id="WP_270115469.1">
    <property type="nucleotide sequence ID" value="NZ_BSDT01000001.1"/>
</dbReference>
<evidence type="ECO:0000256" key="1">
    <source>
        <dbReference type="SAM" id="MobiDB-lite"/>
    </source>
</evidence>
<feature type="compositionally biased region" description="Low complexity" evidence="1">
    <location>
        <begin position="156"/>
        <end position="185"/>
    </location>
</feature>
<proteinExistence type="predicted"/>
<protein>
    <submittedName>
        <fullName evidence="2">Uncharacterized protein</fullName>
    </submittedName>
</protein>
<name>A0A9W6G6Q1_9ACTN</name>
<feature type="compositionally biased region" description="Low complexity" evidence="1">
    <location>
        <begin position="215"/>
        <end position="240"/>
    </location>
</feature>
<dbReference type="EMBL" id="BSDT01000001">
    <property type="protein sequence ID" value="GLI41410.1"/>
    <property type="molecule type" value="Genomic_DNA"/>
</dbReference>
<reference evidence="2" key="1">
    <citation type="submission" date="2022-12" db="EMBL/GenBank/DDBJ databases">
        <title>Reference genome sequencing for broad-spectrum identification of bacterial and archaeal isolates by mass spectrometry.</title>
        <authorList>
            <person name="Sekiguchi Y."/>
            <person name="Tourlousse D.M."/>
        </authorList>
    </citation>
    <scope>NUCLEOTIDE SEQUENCE</scope>
    <source>
        <strain evidence="2">LLR39Z86</strain>
    </source>
</reference>
<keyword evidence="3" id="KW-1185">Reference proteome</keyword>
<evidence type="ECO:0000313" key="2">
    <source>
        <dbReference type="EMBL" id="GLI41410.1"/>
    </source>
</evidence>
<dbReference type="AlphaFoldDB" id="A0A9W6G6Q1"/>
<dbReference type="Proteomes" id="UP001144313">
    <property type="component" value="Unassembled WGS sequence"/>
</dbReference>
<gene>
    <name evidence="2" type="ORF">GALLR39Z86_12600</name>
</gene>